<gene>
    <name evidence="1" type="ORF">CLOTH_04380</name>
</gene>
<keyword evidence="2" id="KW-1185">Reference proteome</keyword>
<organism evidence="1 2">
    <name type="scientific">Alkalithermobacter paradoxus</name>
    <dbReference type="NCBI Taxonomy" id="29349"/>
    <lineage>
        <taxon>Bacteria</taxon>
        <taxon>Bacillati</taxon>
        <taxon>Bacillota</taxon>
        <taxon>Clostridia</taxon>
        <taxon>Peptostreptococcales</taxon>
        <taxon>Tepidibacteraceae</taxon>
        <taxon>Alkalithermobacter</taxon>
    </lineage>
</organism>
<dbReference type="AlphaFoldDB" id="A0A1V4IC05"/>
<evidence type="ECO:0000313" key="2">
    <source>
        <dbReference type="Proteomes" id="UP000190140"/>
    </source>
</evidence>
<dbReference type="RefSeq" id="WP_079410789.1">
    <property type="nucleotide sequence ID" value="NZ_MZGW01000001.1"/>
</dbReference>
<protein>
    <submittedName>
        <fullName evidence="1">Uncharacterized protein</fullName>
    </submittedName>
</protein>
<dbReference type="STRING" id="29349.CLOTH_04380"/>
<reference evidence="1 2" key="1">
    <citation type="submission" date="2017-03" db="EMBL/GenBank/DDBJ databases">
        <title>Genome sequence of Clostridium thermoalcaliphilum DSM 7309.</title>
        <authorList>
            <person name="Poehlein A."/>
            <person name="Daniel R."/>
        </authorList>
    </citation>
    <scope>NUCLEOTIDE SEQUENCE [LARGE SCALE GENOMIC DNA]</scope>
    <source>
        <strain evidence="1 2">DSM 7309</strain>
    </source>
</reference>
<name>A0A1V4IC05_9FIRM</name>
<dbReference type="OrthoDB" id="1707731at2"/>
<dbReference type="EMBL" id="MZGW01000001">
    <property type="protein sequence ID" value="OPJ57155.1"/>
    <property type="molecule type" value="Genomic_DNA"/>
</dbReference>
<dbReference type="Proteomes" id="UP000190140">
    <property type="component" value="Unassembled WGS sequence"/>
</dbReference>
<accession>A0A1V4IC05</accession>
<sequence>MLNGIVEVREKRNDGLYNLTLEIPDKRYFEVYEDVDEENALDIINKYLISRQDDARPKNTKVKYDKNSHLIRLTSELHYLENDHTDYN</sequence>
<proteinExistence type="predicted"/>
<comment type="caution">
    <text evidence="1">The sequence shown here is derived from an EMBL/GenBank/DDBJ whole genome shotgun (WGS) entry which is preliminary data.</text>
</comment>
<evidence type="ECO:0000313" key="1">
    <source>
        <dbReference type="EMBL" id="OPJ57155.1"/>
    </source>
</evidence>